<dbReference type="CDD" id="cd03257">
    <property type="entry name" value="ABC_NikE_OppD_transporters"/>
    <property type="match status" value="2"/>
</dbReference>
<dbReference type="PANTHER" id="PTHR43297">
    <property type="entry name" value="OLIGOPEPTIDE TRANSPORT ATP-BINDING PROTEIN APPD"/>
    <property type="match status" value="1"/>
</dbReference>
<dbReference type="InterPro" id="IPR027417">
    <property type="entry name" value="P-loop_NTPase"/>
</dbReference>
<dbReference type="InterPro" id="IPR050388">
    <property type="entry name" value="ABC_Ni/Peptide_Import"/>
</dbReference>
<protein>
    <submittedName>
        <fullName evidence="9">ABC transporter ATP-binding protein</fullName>
    </submittedName>
</protein>
<evidence type="ECO:0000256" key="6">
    <source>
        <dbReference type="ARBA" id="ARBA00022840"/>
    </source>
</evidence>
<comment type="caution">
    <text evidence="9">The sequence shown here is derived from an EMBL/GenBank/DDBJ whole genome shotgun (WGS) entry which is preliminary data.</text>
</comment>
<keyword evidence="4" id="KW-1003">Cell membrane</keyword>
<dbReference type="GO" id="GO:0005886">
    <property type="term" value="C:plasma membrane"/>
    <property type="evidence" value="ECO:0007669"/>
    <property type="project" value="UniProtKB-SubCell"/>
</dbReference>
<dbReference type="SUPFAM" id="SSF52540">
    <property type="entry name" value="P-loop containing nucleoside triphosphate hydrolases"/>
    <property type="match status" value="2"/>
</dbReference>
<evidence type="ECO:0000259" key="8">
    <source>
        <dbReference type="PROSITE" id="PS50893"/>
    </source>
</evidence>
<dbReference type="RefSeq" id="WP_110125675.1">
    <property type="nucleotide sequence ID" value="NZ_QHLY01000005.1"/>
</dbReference>
<dbReference type="Gene3D" id="3.40.50.300">
    <property type="entry name" value="P-loop containing nucleotide triphosphate hydrolases"/>
    <property type="match status" value="2"/>
</dbReference>
<keyword evidence="10" id="KW-1185">Reference proteome</keyword>
<evidence type="ECO:0000256" key="1">
    <source>
        <dbReference type="ARBA" id="ARBA00004202"/>
    </source>
</evidence>
<dbReference type="OrthoDB" id="4008250at2"/>
<dbReference type="InterPro" id="IPR003593">
    <property type="entry name" value="AAA+_ATPase"/>
</dbReference>
<keyword evidence="7" id="KW-0472">Membrane</keyword>
<keyword evidence="5" id="KW-0547">Nucleotide-binding</keyword>
<dbReference type="GO" id="GO:0016887">
    <property type="term" value="F:ATP hydrolysis activity"/>
    <property type="evidence" value="ECO:0007669"/>
    <property type="project" value="InterPro"/>
</dbReference>
<evidence type="ECO:0000256" key="5">
    <source>
        <dbReference type="ARBA" id="ARBA00022741"/>
    </source>
</evidence>
<dbReference type="GO" id="GO:0015833">
    <property type="term" value="P:peptide transport"/>
    <property type="evidence" value="ECO:0007669"/>
    <property type="project" value="InterPro"/>
</dbReference>
<comment type="similarity">
    <text evidence="2">Belongs to the ABC transporter superfamily.</text>
</comment>
<dbReference type="EMBL" id="QHLY01000005">
    <property type="protein sequence ID" value="PXA72148.1"/>
    <property type="molecule type" value="Genomic_DNA"/>
</dbReference>
<name>A0A318A2E7_9MICO</name>
<dbReference type="NCBIfam" id="NF007739">
    <property type="entry name" value="PRK10419.1"/>
    <property type="match status" value="2"/>
</dbReference>
<dbReference type="PANTHER" id="PTHR43297:SF2">
    <property type="entry name" value="DIPEPTIDE TRANSPORT ATP-BINDING PROTEIN DPPD"/>
    <property type="match status" value="1"/>
</dbReference>
<proteinExistence type="inferred from homology"/>
<dbReference type="InterPro" id="IPR003439">
    <property type="entry name" value="ABC_transporter-like_ATP-bd"/>
</dbReference>
<organism evidence="9 10">
    <name type="scientific">Cryobacterium arcticum</name>
    <dbReference type="NCBI Taxonomy" id="670052"/>
    <lineage>
        <taxon>Bacteria</taxon>
        <taxon>Bacillati</taxon>
        <taxon>Actinomycetota</taxon>
        <taxon>Actinomycetes</taxon>
        <taxon>Micrococcales</taxon>
        <taxon>Microbacteriaceae</taxon>
        <taxon>Cryobacterium</taxon>
    </lineage>
</organism>
<comment type="subcellular location">
    <subcellularLocation>
        <location evidence="1">Cell membrane</location>
        <topology evidence="1">Peripheral membrane protein</topology>
    </subcellularLocation>
</comment>
<evidence type="ECO:0000256" key="7">
    <source>
        <dbReference type="ARBA" id="ARBA00023136"/>
    </source>
</evidence>
<keyword evidence="3" id="KW-0813">Transport</keyword>
<dbReference type="SMART" id="SM00382">
    <property type="entry name" value="AAA"/>
    <property type="match status" value="2"/>
</dbReference>
<evidence type="ECO:0000313" key="9">
    <source>
        <dbReference type="EMBL" id="PXA72148.1"/>
    </source>
</evidence>
<keyword evidence="6 9" id="KW-0067">ATP-binding</keyword>
<dbReference type="Pfam" id="PF00005">
    <property type="entry name" value="ABC_tran"/>
    <property type="match status" value="2"/>
</dbReference>
<dbReference type="PROSITE" id="PS50893">
    <property type="entry name" value="ABC_TRANSPORTER_2"/>
    <property type="match status" value="2"/>
</dbReference>
<gene>
    <name evidence="9" type="ORF">CTB96_04425</name>
</gene>
<reference evidence="9 10" key="1">
    <citation type="submission" date="2018-05" db="EMBL/GenBank/DDBJ databases">
        <title>Genetic diversity of glacier-inhabiting Cryobacterium bacteria in China and description of Cryobacterium mengkeensis sp. nov. and Arthrobacter glacialis sp. nov.</title>
        <authorList>
            <person name="Liu Q."/>
            <person name="Xin Y.-H."/>
        </authorList>
    </citation>
    <scope>NUCLEOTIDE SEQUENCE [LARGE SCALE GENOMIC DNA]</scope>
    <source>
        <strain evidence="9 10">SK-1</strain>
    </source>
</reference>
<feature type="domain" description="ABC transporter" evidence="8">
    <location>
        <begin position="291"/>
        <end position="535"/>
    </location>
</feature>
<feature type="domain" description="ABC transporter" evidence="8">
    <location>
        <begin position="5"/>
        <end position="256"/>
    </location>
</feature>
<evidence type="ECO:0000256" key="3">
    <source>
        <dbReference type="ARBA" id="ARBA00022448"/>
    </source>
</evidence>
<dbReference type="GO" id="GO:0005524">
    <property type="term" value="F:ATP binding"/>
    <property type="evidence" value="ECO:0007669"/>
    <property type="project" value="UniProtKB-KW"/>
</dbReference>
<dbReference type="AlphaFoldDB" id="A0A318A2E7"/>
<evidence type="ECO:0000256" key="4">
    <source>
        <dbReference type="ARBA" id="ARBA00022475"/>
    </source>
</evidence>
<dbReference type="Pfam" id="PF08352">
    <property type="entry name" value="oligo_HPY"/>
    <property type="match status" value="2"/>
</dbReference>
<evidence type="ECO:0000256" key="2">
    <source>
        <dbReference type="ARBA" id="ARBA00005417"/>
    </source>
</evidence>
<dbReference type="InterPro" id="IPR017871">
    <property type="entry name" value="ABC_transporter-like_CS"/>
</dbReference>
<sequence>MKPLLEIKDLRVEIDTNRGLVTPVRDVSLSIAPGEMLGLVGESGSGKSMTAMSVLRMLPAQSARIAAGSITLDGHDLVTMPERTLRGIRGGTVGTIFQEPMTALNPVLSIGDQLTEPVRKHLGLNRRAAHARGLEMLDMVGIRDPRRVMADHPFQLSGGMRQRVMIAMAMSCEPKLLIADEPTTALDVTTQMQILDLMLGLQQEHGTAILLITHDLGVIAQTCQRVAVMYGGQIVETAEVEDLFERPQHDYTKRLLSFLPSAAVATAPRERPASVAPAGSPPLLEVSNLSVHFESRRRSLFERAPEPVKAVQDVSFNVERGTTLAIVGESGSGKSTTGRALLRLVEPTSGSVRFDGRDVLAQTPEQMRALRSDMQIIFQDTYASLDPRWQIGRSLGEPLVTHTALSKGDRANRVTEVLELVGLEAGHADRFPHEFSGGQRQRIGIARALMLNPSLVVCDEPVSALDVSVQAQVLDLMKDLQQELGLTYVFISHDLSVVQEMADDIIVMSRGVVVEHAPAAELYADPQHPYTRALLAAVPQADPSARADRAERRKLVDAGLAVQPTAEVPGA</sequence>
<dbReference type="Proteomes" id="UP000246722">
    <property type="component" value="Unassembled WGS sequence"/>
</dbReference>
<accession>A0A318A2E7</accession>
<dbReference type="FunFam" id="3.40.50.300:FF:000016">
    <property type="entry name" value="Oligopeptide ABC transporter ATP-binding component"/>
    <property type="match status" value="2"/>
</dbReference>
<dbReference type="InterPro" id="IPR013563">
    <property type="entry name" value="Oligopep_ABC_C"/>
</dbReference>
<evidence type="ECO:0000313" key="10">
    <source>
        <dbReference type="Proteomes" id="UP000246722"/>
    </source>
</evidence>
<dbReference type="PROSITE" id="PS00211">
    <property type="entry name" value="ABC_TRANSPORTER_1"/>
    <property type="match status" value="2"/>
</dbReference>
<dbReference type="NCBIfam" id="NF008453">
    <property type="entry name" value="PRK11308.1"/>
    <property type="match status" value="2"/>
</dbReference>